<keyword evidence="1" id="KW-0808">Transferase</keyword>
<dbReference type="InterPro" id="IPR000182">
    <property type="entry name" value="GNAT_dom"/>
</dbReference>
<dbReference type="Pfam" id="PF00583">
    <property type="entry name" value="Acetyltransf_1"/>
    <property type="match status" value="1"/>
</dbReference>
<dbReference type="Proteomes" id="UP000250080">
    <property type="component" value="Chromosome I"/>
</dbReference>
<dbReference type="AlphaFoldDB" id="A0A0A8PS39"/>
<dbReference type="InterPro" id="IPR016181">
    <property type="entry name" value="Acyl_CoA_acyltransferase"/>
</dbReference>
<dbReference type="RefSeq" id="WP_036942342.1">
    <property type="nucleotide sequence ID" value="NZ_CCYN01000014.1"/>
</dbReference>
<dbReference type="GeneID" id="61221896"/>
<dbReference type="InterPro" id="IPR025289">
    <property type="entry name" value="DUF4081"/>
</dbReference>
<dbReference type="PROSITE" id="PS51186">
    <property type="entry name" value="GNAT"/>
    <property type="match status" value="1"/>
</dbReference>
<dbReference type="Pfam" id="PF13312">
    <property type="entry name" value="DUF4081"/>
    <property type="match status" value="1"/>
</dbReference>
<evidence type="ECO:0000313" key="1">
    <source>
        <dbReference type="EMBL" id="SCQ77278.1"/>
    </source>
</evidence>
<evidence type="ECO:0000313" key="2">
    <source>
        <dbReference type="Proteomes" id="UP000250080"/>
    </source>
</evidence>
<dbReference type="SUPFAM" id="SSF55729">
    <property type="entry name" value="Acyl-CoA N-acyltransferases (Nat)"/>
    <property type="match status" value="1"/>
</dbReference>
<protein>
    <submittedName>
        <fullName evidence="1">Acetyltransferase, GNAT family</fullName>
    </submittedName>
</protein>
<reference evidence="1 2" key="1">
    <citation type="submission" date="2016-09" db="EMBL/GenBank/DDBJ databases">
        <authorList>
            <person name="Laine KS P."/>
        </authorList>
    </citation>
    <scope>NUCLEOTIDE SEQUENCE [LARGE SCALE GENOMIC DNA]</scope>
    <source>
        <strain evidence="1">PFRJS-23</strain>
    </source>
</reference>
<dbReference type="PIRSF" id="PIRSF021603">
    <property type="entry name" value="UCP21603_acetyltransf"/>
    <property type="match status" value="1"/>
</dbReference>
<sequence>MSGVVRVLGPQDLPRARALLDRNPLENLFVNARLDMGGLERNRPGTRVWGWESDGELTALCHAGANLVSVGADAEALDAFAEQLGPRRISASIMGAADQTRGLYERLAQRWGDAWAHPREIRAHQPLMSVDGMSLIVPDERVHPIAPSLLQPYLSAAVSMYTEEVGVSPLDGTRGYENYVHSLIMMGRAFGAYDEAQRKVWFKADIGCAHEWACQIQGVWLDPLLRGRGLAEPAMAQVVRLCLRAYPVVSLYVNDFNTRARRLYERVGFRTVSELATVLY</sequence>
<name>A0A0A8PS39_9ACTN</name>
<dbReference type="GO" id="GO:0016747">
    <property type="term" value="F:acyltransferase activity, transferring groups other than amino-acyl groups"/>
    <property type="evidence" value="ECO:0007669"/>
    <property type="project" value="InterPro"/>
</dbReference>
<dbReference type="OrthoDB" id="5241264at2"/>
<accession>A0A0A8PS39</accession>
<dbReference type="EMBL" id="LT618793">
    <property type="protein sequence ID" value="SCQ77278.1"/>
    <property type="molecule type" value="Genomic_DNA"/>
</dbReference>
<dbReference type="InterPro" id="IPR016794">
    <property type="entry name" value="UCP21603_acetyltransf"/>
</dbReference>
<organism evidence="1 2">
    <name type="scientific">Propionibacterium freudenreichii</name>
    <dbReference type="NCBI Taxonomy" id="1744"/>
    <lineage>
        <taxon>Bacteria</taxon>
        <taxon>Bacillati</taxon>
        <taxon>Actinomycetota</taxon>
        <taxon>Actinomycetes</taxon>
        <taxon>Propionibacteriales</taxon>
        <taxon>Propionibacteriaceae</taxon>
        <taxon>Propionibacterium</taxon>
    </lineage>
</organism>
<gene>
    <name evidence="1" type="ORF">PFR_JS23_801</name>
</gene>
<dbReference type="Gene3D" id="3.40.630.30">
    <property type="match status" value="1"/>
</dbReference>
<proteinExistence type="predicted"/>